<dbReference type="Proteomes" id="UP000195667">
    <property type="component" value="Unassembled WGS sequence"/>
</dbReference>
<keyword evidence="8 14" id="KW-1133">Transmembrane helix</keyword>
<feature type="topological domain" description="Cytoplasmic" evidence="14">
    <location>
        <begin position="51"/>
        <end position="56"/>
    </location>
</feature>
<dbReference type="HAMAP" id="MF_00286">
    <property type="entry name" value="DsbB"/>
    <property type="match status" value="1"/>
</dbReference>
<evidence type="ECO:0000256" key="4">
    <source>
        <dbReference type="ARBA" id="ARBA00022475"/>
    </source>
</evidence>
<evidence type="ECO:0000256" key="10">
    <source>
        <dbReference type="ARBA" id="ARBA00023136"/>
    </source>
</evidence>
<keyword evidence="11 14" id="KW-1015">Disulfide bond</keyword>
<feature type="topological domain" description="Periplasmic" evidence="14">
    <location>
        <begin position="16"/>
        <end position="33"/>
    </location>
</feature>
<dbReference type="Pfam" id="PF02600">
    <property type="entry name" value="DsbB"/>
    <property type="match status" value="1"/>
</dbReference>
<accession>A0A1R4H8P0</accession>
<keyword evidence="17" id="KW-1185">Reference proteome</keyword>
<dbReference type="GO" id="GO:0006457">
    <property type="term" value="P:protein folding"/>
    <property type="evidence" value="ECO:0007669"/>
    <property type="project" value="InterPro"/>
</dbReference>
<evidence type="ECO:0000256" key="6">
    <source>
        <dbReference type="ARBA" id="ARBA00022692"/>
    </source>
</evidence>
<comment type="similarity">
    <text evidence="2 14">Belongs to the DsbB family.</text>
</comment>
<keyword evidence="6 14" id="KW-0812">Transmembrane</keyword>
<dbReference type="GO" id="GO:0015035">
    <property type="term" value="F:protein-disulfide reductase activity"/>
    <property type="evidence" value="ECO:0007669"/>
    <property type="project" value="UniProtKB-UniRule"/>
</dbReference>
<evidence type="ECO:0000256" key="12">
    <source>
        <dbReference type="ARBA" id="ARBA00023186"/>
    </source>
</evidence>
<evidence type="ECO:0000256" key="5">
    <source>
        <dbReference type="ARBA" id="ARBA00022519"/>
    </source>
</evidence>
<keyword evidence="10 14" id="KW-0472">Membrane</keyword>
<evidence type="ECO:0000256" key="3">
    <source>
        <dbReference type="ARBA" id="ARBA00022448"/>
    </source>
</evidence>
<evidence type="ECO:0000256" key="11">
    <source>
        <dbReference type="ARBA" id="ARBA00023157"/>
    </source>
</evidence>
<name>A0A1R4H8P0_9GAMM</name>
<dbReference type="EMBL" id="FUKI01000105">
    <property type="protein sequence ID" value="SJM92625.1"/>
    <property type="molecule type" value="Genomic_DNA"/>
</dbReference>
<keyword evidence="3 14" id="KW-0813">Transport</keyword>
<dbReference type="AlphaFoldDB" id="A0A1R4H8P0"/>
<keyword evidence="12 14" id="KW-0143">Chaperone</keyword>
<comment type="function">
    <text evidence="14">Required for disulfide bond formation in some periplasmic proteins. Acts by oxidizing the DsbA protein.</text>
</comment>
<feature type="transmembrane region" description="Helical" evidence="15">
    <location>
        <begin position="55"/>
        <end position="78"/>
    </location>
</feature>
<dbReference type="InterPro" id="IPR003752">
    <property type="entry name" value="DiS_bond_form_DsbB/BdbC"/>
</dbReference>
<evidence type="ECO:0000256" key="1">
    <source>
        <dbReference type="ARBA" id="ARBA00004429"/>
    </source>
</evidence>
<dbReference type="PANTHER" id="PTHR36570:SF3">
    <property type="entry name" value="DISULFIDE BOND FORMATION PROTEIN B"/>
    <property type="match status" value="1"/>
</dbReference>
<dbReference type="InterPro" id="IPR023380">
    <property type="entry name" value="DsbB-like_sf"/>
</dbReference>
<dbReference type="InterPro" id="IPR022920">
    <property type="entry name" value="Disulphide_bond_form_DsbB"/>
</dbReference>
<dbReference type="SUPFAM" id="SSF158442">
    <property type="entry name" value="DsbB-like"/>
    <property type="match status" value="1"/>
</dbReference>
<protein>
    <recommendedName>
        <fullName evidence="14">Disulfide bond formation protein B</fullName>
    </recommendedName>
    <alternativeName>
        <fullName evidence="14">Disulfide oxidoreductase</fullName>
    </alternativeName>
</protein>
<evidence type="ECO:0000256" key="15">
    <source>
        <dbReference type="SAM" id="Phobius"/>
    </source>
</evidence>
<dbReference type="GO" id="GO:0009055">
    <property type="term" value="F:electron transfer activity"/>
    <property type="evidence" value="ECO:0007669"/>
    <property type="project" value="UniProtKB-UniRule"/>
</dbReference>
<evidence type="ECO:0000313" key="17">
    <source>
        <dbReference type="Proteomes" id="UP000195667"/>
    </source>
</evidence>
<evidence type="ECO:0000256" key="13">
    <source>
        <dbReference type="ARBA" id="ARBA00023284"/>
    </source>
</evidence>
<comment type="caution">
    <text evidence="14">Lacks conserved residue(s) required for the propagation of feature annotation.</text>
</comment>
<evidence type="ECO:0000256" key="7">
    <source>
        <dbReference type="ARBA" id="ARBA00022982"/>
    </source>
</evidence>
<evidence type="ECO:0000256" key="14">
    <source>
        <dbReference type="HAMAP-Rule" id="MF_00286"/>
    </source>
</evidence>
<comment type="subcellular location">
    <subcellularLocation>
        <location evidence="1">Cell inner membrane</location>
        <topology evidence="1">Multi-pass membrane protein</topology>
    </subcellularLocation>
    <subcellularLocation>
        <location evidence="14">Cell membrane</location>
        <topology evidence="14">Multi-pass membrane protein</topology>
    </subcellularLocation>
</comment>
<feature type="topological domain" description="Cytoplasmic" evidence="14">
    <location>
        <begin position="151"/>
        <end position="156"/>
    </location>
</feature>
<keyword evidence="13 14" id="KW-0676">Redox-active center</keyword>
<dbReference type="InterPro" id="IPR050183">
    <property type="entry name" value="DsbB"/>
</dbReference>
<evidence type="ECO:0000256" key="2">
    <source>
        <dbReference type="ARBA" id="ARBA00008823"/>
    </source>
</evidence>
<evidence type="ECO:0000256" key="8">
    <source>
        <dbReference type="ARBA" id="ARBA00022989"/>
    </source>
</evidence>
<reference evidence="17" key="1">
    <citation type="submission" date="2017-02" db="EMBL/GenBank/DDBJ databases">
        <authorList>
            <person name="Daims H."/>
        </authorList>
    </citation>
    <scope>NUCLEOTIDE SEQUENCE [LARGE SCALE GENOMIC DNA]</scope>
</reference>
<keyword evidence="5" id="KW-0997">Cell inner membrane</keyword>
<feature type="transmembrane region" description="Helical" evidence="15">
    <location>
        <begin position="29"/>
        <end position="48"/>
    </location>
</feature>
<sequence>MGFLSCCCLLMAGAYLQFAEKLEPCPLCISQRIAIFLTGISFLVAAIHNPKQTGITVYAILGAIIALCGASISARHIWLQHLPPDKVPECSPGLEFVFQNFPISNTLKLMLNGTGECAKIDWTLLGFSIPEWTLLAFLALAILSLVQIWNPKTSRY</sequence>
<dbReference type="PANTHER" id="PTHR36570">
    <property type="entry name" value="DISULFIDE BOND FORMATION PROTEIN B"/>
    <property type="match status" value="1"/>
</dbReference>
<evidence type="ECO:0000313" key="16">
    <source>
        <dbReference type="EMBL" id="SJM92625.1"/>
    </source>
</evidence>
<feature type="transmembrane region" description="Helical" evidence="15">
    <location>
        <begin position="132"/>
        <end position="150"/>
    </location>
</feature>
<keyword evidence="7 14" id="KW-0249">Electron transport</keyword>
<feature type="topological domain" description="Cytoplasmic" evidence="14">
    <location>
        <begin position="1"/>
        <end position="3"/>
    </location>
</feature>
<organism evidence="16 17">
    <name type="scientific">Crenothrix polyspora</name>
    <dbReference type="NCBI Taxonomy" id="360316"/>
    <lineage>
        <taxon>Bacteria</taxon>
        <taxon>Pseudomonadati</taxon>
        <taxon>Pseudomonadota</taxon>
        <taxon>Gammaproteobacteria</taxon>
        <taxon>Methylococcales</taxon>
        <taxon>Crenotrichaceae</taxon>
        <taxon>Crenothrix</taxon>
    </lineage>
</organism>
<proteinExistence type="inferred from homology"/>
<dbReference type="Gene3D" id="1.20.1550.10">
    <property type="entry name" value="DsbB-like"/>
    <property type="match status" value="1"/>
</dbReference>
<keyword evidence="4 14" id="KW-1003">Cell membrane</keyword>
<dbReference type="GO" id="GO:0005886">
    <property type="term" value="C:plasma membrane"/>
    <property type="evidence" value="ECO:0007669"/>
    <property type="project" value="UniProtKB-SubCell"/>
</dbReference>
<gene>
    <name evidence="14 16" type="primary">dsbB</name>
    <name evidence="16" type="ORF">CRENPOLYSF1_300060</name>
</gene>
<keyword evidence="9 14" id="KW-0560">Oxidoreductase</keyword>
<feature type="disulfide bond" description="Redox-active" evidence="14">
    <location>
        <begin position="25"/>
        <end position="28"/>
    </location>
</feature>
<evidence type="ECO:0000256" key="9">
    <source>
        <dbReference type="ARBA" id="ARBA00023002"/>
    </source>
</evidence>